<keyword evidence="2" id="KW-1185">Reference proteome</keyword>
<evidence type="ECO:0000313" key="1">
    <source>
        <dbReference type="EMBL" id="KAL1190090.1"/>
    </source>
</evidence>
<dbReference type="Proteomes" id="UP001558713">
    <property type="component" value="Unassembled WGS sequence"/>
</dbReference>
<dbReference type="PANTHER" id="PTHR31228:SF36">
    <property type="entry name" value="CYSTATIN_MONELLIN SUPERFAMILY PROTEIN"/>
    <property type="match status" value="1"/>
</dbReference>
<evidence type="ECO:0000313" key="2">
    <source>
        <dbReference type="Proteomes" id="UP001558713"/>
    </source>
</evidence>
<sequence length="188" mass="22180">MCEFDRSWVKWVEPAFLLWKPEDPDYERPPYMTRTRKDKPRYSPEKELAIMTKQVNASDGFDINYSYFRCIFNYHRAMLDGHNFTGDSETTDEDFLKRLALGSLEDRNAKDGTEYEFVKIVKANFHFAGAFMFLITFEVKDPYDDKIKPFQARVLHAGNVVTEYVFCRPKPNQGVEYIGIKKDVKKQK</sequence>
<dbReference type="EMBL" id="JBANAX010000881">
    <property type="protein sequence ID" value="KAL1190090.1"/>
    <property type="molecule type" value="Genomic_DNA"/>
</dbReference>
<accession>A0ABD0ZRP8</accession>
<organism evidence="1 2">
    <name type="scientific">Cardamine amara subsp. amara</name>
    <dbReference type="NCBI Taxonomy" id="228776"/>
    <lineage>
        <taxon>Eukaryota</taxon>
        <taxon>Viridiplantae</taxon>
        <taxon>Streptophyta</taxon>
        <taxon>Embryophyta</taxon>
        <taxon>Tracheophyta</taxon>
        <taxon>Spermatophyta</taxon>
        <taxon>Magnoliopsida</taxon>
        <taxon>eudicotyledons</taxon>
        <taxon>Gunneridae</taxon>
        <taxon>Pentapetalae</taxon>
        <taxon>rosids</taxon>
        <taxon>malvids</taxon>
        <taxon>Brassicales</taxon>
        <taxon>Brassicaceae</taxon>
        <taxon>Cardamineae</taxon>
        <taxon>Cardamine</taxon>
    </lineage>
</organism>
<name>A0ABD0ZRP8_CARAN</name>
<comment type="caution">
    <text evidence="1">The sequence shown here is derived from an EMBL/GenBank/DDBJ whole genome shotgun (WGS) entry which is preliminary data.</text>
</comment>
<reference evidence="1 2" key="1">
    <citation type="submission" date="2024-04" db="EMBL/GenBank/DDBJ databases">
        <title>Genome assembly C_amara_ONT_v2.</title>
        <authorList>
            <person name="Yant L."/>
            <person name="Moore C."/>
            <person name="Slenker M."/>
        </authorList>
    </citation>
    <scope>NUCLEOTIDE SEQUENCE [LARGE SCALE GENOMIC DNA]</scope>
    <source>
        <tissue evidence="1">Leaf</tissue>
    </source>
</reference>
<dbReference type="NCBIfam" id="TIGR01638">
    <property type="entry name" value="Atha_cystat_rel"/>
    <property type="match status" value="1"/>
</dbReference>
<dbReference type="InterPro" id="IPR046350">
    <property type="entry name" value="Cystatin_sf"/>
</dbReference>
<protein>
    <recommendedName>
        <fullName evidence="3">Cystatin domain-containing protein</fullName>
    </recommendedName>
</protein>
<dbReference type="SUPFAM" id="SSF54403">
    <property type="entry name" value="Cystatin/monellin"/>
    <property type="match status" value="1"/>
</dbReference>
<evidence type="ECO:0008006" key="3">
    <source>
        <dbReference type="Google" id="ProtNLM"/>
    </source>
</evidence>
<dbReference type="InterPro" id="IPR006525">
    <property type="entry name" value="Cystatin-related_pln"/>
</dbReference>
<proteinExistence type="predicted"/>
<dbReference type="Gene3D" id="3.10.450.10">
    <property type="match status" value="1"/>
</dbReference>
<dbReference type="PANTHER" id="PTHR31228">
    <property type="entry name" value="CYSTATIN/MONELLIN SUPERFAMILY PROTEIN"/>
    <property type="match status" value="1"/>
</dbReference>
<gene>
    <name evidence="1" type="ORF">V5N11_000836</name>
</gene>
<dbReference type="AlphaFoldDB" id="A0ABD0ZRP8"/>